<comment type="caution">
    <text evidence="1">The sequence shown here is derived from an EMBL/GenBank/DDBJ whole genome shotgun (WGS) entry which is preliminary data.</text>
</comment>
<gene>
    <name evidence="1" type="ORF">DPQ33_18850</name>
</gene>
<keyword evidence="2" id="KW-1185">Reference proteome</keyword>
<feature type="non-terminal residue" evidence="1">
    <location>
        <position position="234"/>
    </location>
</feature>
<sequence length="234" mass="23802">YNAKSSLTLNGGTVHTSGENSYGLRAADQATLNATDLTVTSDKSYGVALENGGHATITNSKVEGADAGYYLVKGKKAYTNELTVDGGSIATSNADGSAFLVDSGAANITVKNFNTATPDNLLTVNTTTDAVTFNAENSTLTGVINANTDNVSMSLDNTSRWVLTGNSSVGNLTSSGRVTLGDANGNVGTLNVGNLTLNNDSVTDVWPSTASTAAPNTAQQATLACTLNITGFEG</sequence>
<evidence type="ECO:0000313" key="2">
    <source>
        <dbReference type="Proteomes" id="UP000448292"/>
    </source>
</evidence>
<dbReference type="EMBL" id="QMIE01000112">
    <property type="protein sequence ID" value="TVM11174.1"/>
    <property type="molecule type" value="Genomic_DNA"/>
</dbReference>
<reference evidence="1 2" key="1">
    <citation type="submission" date="2018-06" db="EMBL/GenBank/DDBJ databases">
        <title>Complete genome of Desulfovibrio indonesiensis P37SLT.</title>
        <authorList>
            <person name="Crispim J.S."/>
            <person name="Vidigal P.M.P."/>
            <person name="Silva L.C.F."/>
            <person name="Laguardia C.N."/>
            <person name="Araujo L.C."/>
            <person name="Dias R.S."/>
            <person name="Sousa M.P."/>
            <person name="Paula S.O."/>
            <person name="Silva C."/>
        </authorList>
    </citation>
    <scope>NUCLEOTIDE SEQUENCE [LARGE SCALE GENOMIC DNA]</scope>
    <source>
        <strain evidence="1 2">P37SLT</strain>
    </source>
</reference>
<accession>A0A7M3M9I4</accession>
<dbReference type="InterPro" id="IPR011050">
    <property type="entry name" value="Pectin_lyase_fold/virulence"/>
</dbReference>
<evidence type="ECO:0008006" key="3">
    <source>
        <dbReference type="Google" id="ProtNLM"/>
    </source>
</evidence>
<proteinExistence type="predicted"/>
<feature type="non-terminal residue" evidence="1">
    <location>
        <position position="1"/>
    </location>
</feature>
<dbReference type="Proteomes" id="UP000448292">
    <property type="component" value="Unassembled WGS sequence"/>
</dbReference>
<organism evidence="1 2">
    <name type="scientific">Oceanidesulfovibrio indonesiensis</name>
    <dbReference type="NCBI Taxonomy" id="54767"/>
    <lineage>
        <taxon>Bacteria</taxon>
        <taxon>Pseudomonadati</taxon>
        <taxon>Thermodesulfobacteriota</taxon>
        <taxon>Desulfovibrionia</taxon>
        <taxon>Desulfovibrionales</taxon>
        <taxon>Desulfovibrionaceae</taxon>
        <taxon>Oceanidesulfovibrio</taxon>
    </lineage>
</organism>
<evidence type="ECO:0000313" key="1">
    <source>
        <dbReference type="EMBL" id="TVM11174.1"/>
    </source>
</evidence>
<name>A0A7M3M9I4_9BACT</name>
<protein>
    <recommendedName>
        <fullName evidence="3">Autotransporter outer membrane beta-barrel domain-containing protein</fullName>
    </recommendedName>
</protein>
<dbReference type="Gene3D" id="2.160.20.20">
    <property type="match status" value="1"/>
</dbReference>
<dbReference type="SUPFAM" id="SSF51126">
    <property type="entry name" value="Pectin lyase-like"/>
    <property type="match status" value="1"/>
</dbReference>
<dbReference type="RefSeq" id="WP_208728371.1">
    <property type="nucleotide sequence ID" value="NZ_QMIE01000112.1"/>
</dbReference>
<dbReference type="AlphaFoldDB" id="A0A7M3M9I4"/>
<dbReference type="InterPro" id="IPR012332">
    <property type="entry name" value="Autotransporter_pectin_lyase_C"/>
</dbReference>